<protein>
    <recommendedName>
        <fullName evidence="3">F-box domain-containing protein</fullName>
    </recommendedName>
</protein>
<dbReference type="SMART" id="SM00256">
    <property type="entry name" value="FBOX"/>
    <property type="match status" value="1"/>
</dbReference>
<dbReference type="InterPro" id="IPR036047">
    <property type="entry name" value="F-box-like_dom_sf"/>
</dbReference>
<dbReference type="PROSITE" id="PS50181">
    <property type="entry name" value="FBOX"/>
    <property type="match status" value="1"/>
</dbReference>
<organism evidence="4 5">
    <name type="scientific">Hymenolepis diminuta</name>
    <name type="common">Rat tapeworm</name>
    <dbReference type="NCBI Taxonomy" id="6216"/>
    <lineage>
        <taxon>Eukaryota</taxon>
        <taxon>Metazoa</taxon>
        <taxon>Spiralia</taxon>
        <taxon>Lophotrochozoa</taxon>
        <taxon>Platyhelminthes</taxon>
        <taxon>Cestoda</taxon>
        <taxon>Eucestoda</taxon>
        <taxon>Cyclophyllidea</taxon>
        <taxon>Hymenolepididae</taxon>
        <taxon>Hymenolepis</taxon>
    </lineage>
</organism>
<dbReference type="GO" id="GO:0031146">
    <property type="term" value="P:SCF-dependent proteasomal ubiquitin-dependent protein catabolic process"/>
    <property type="evidence" value="ECO:0007669"/>
    <property type="project" value="TreeGrafter"/>
</dbReference>
<evidence type="ECO:0000256" key="1">
    <source>
        <dbReference type="ARBA" id="ARBA00022786"/>
    </source>
</evidence>
<dbReference type="Gene3D" id="3.80.10.10">
    <property type="entry name" value="Ribonuclease Inhibitor"/>
    <property type="match status" value="2"/>
</dbReference>
<dbReference type="Proteomes" id="UP000321570">
    <property type="component" value="Unassembled WGS sequence"/>
</dbReference>
<dbReference type="InterPro" id="IPR032675">
    <property type="entry name" value="LRR_dom_sf"/>
</dbReference>
<evidence type="ECO:0000256" key="2">
    <source>
        <dbReference type="SAM" id="MobiDB-lite"/>
    </source>
</evidence>
<evidence type="ECO:0000313" key="4">
    <source>
        <dbReference type="EMBL" id="VUZ47641.1"/>
    </source>
</evidence>
<dbReference type="InterPro" id="IPR006553">
    <property type="entry name" value="Leu-rich_rpt_Cys-con_subtyp"/>
</dbReference>
<reference evidence="4 5" key="1">
    <citation type="submission" date="2019-07" db="EMBL/GenBank/DDBJ databases">
        <authorList>
            <person name="Jastrzebski P J."/>
            <person name="Paukszto L."/>
            <person name="Jastrzebski P J."/>
        </authorList>
    </citation>
    <scope>NUCLEOTIDE SEQUENCE [LARGE SCALE GENOMIC DNA]</scope>
    <source>
        <strain evidence="4 5">WMS-il1</strain>
    </source>
</reference>
<evidence type="ECO:0000259" key="3">
    <source>
        <dbReference type="PROSITE" id="PS50181"/>
    </source>
</evidence>
<feature type="compositionally biased region" description="Basic residues" evidence="2">
    <location>
        <begin position="274"/>
        <end position="288"/>
    </location>
</feature>
<accession>A0A564YK43</accession>
<gene>
    <name evidence="4" type="ORF">WMSIL1_LOCUS7253</name>
</gene>
<evidence type="ECO:0000313" key="5">
    <source>
        <dbReference type="Proteomes" id="UP000321570"/>
    </source>
</evidence>
<dbReference type="PANTHER" id="PTHR13318">
    <property type="entry name" value="PARTNER OF PAIRED, ISOFORM B-RELATED"/>
    <property type="match status" value="1"/>
</dbReference>
<feature type="compositionally biased region" description="Polar residues" evidence="2">
    <location>
        <begin position="254"/>
        <end position="270"/>
    </location>
</feature>
<proteinExistence type="predicted"/>
<feature type="domain" description="F-box" evidence="3">
    <location>
        <begin position="332"/>
        <end position="378"/>
    </location>
</feature>
<feature type="region of interest" description="Disordered" evidence="2">
    <location>
        <begin position="243"/>
        <end position="289"/>
    </location>
</feature>
<sequence length="732" mass="82916">MRSSNSPALSSTVLSICPKCEYQNSECLSWCVVCGHLLIGSEPITDGSSSSFYLPQNYQIYDSSSHPPFQNDPNQRSFVNSNQFALSSLNRKCASNVSMNSMSSLLGGSCHPLQPQASFSRSNLYVDHHFPYVQSNPTLGVNFQRPSRQRCISGPCDGAYRIDQYLRNLYWNNFSSPSPFFSEAEISKPNHLDYMNFVNIDPRVIRNGQFNQTQSIFVHNGHQSKHGVNQISELLKECRTEPIQQKNMGEMNRKQSQNQRHINGHRSNAPNNRRNNRGKWNRKQRTPKHTLQVDTVVKENNRSCASRIDFLAGVEPFQLSEISTVETTEETGPSWQNMPSEWWYSVVRHLSYSDRAALALTCRRLSMIVANRVNWRTIRIERYQRLSDIALMQIGRKKPKHLHFEYCNGEGITEGGVDRLFRACGKGLESLSFVGCFRGAFQGEYLLMVSARRCPNLHYIDASYVQFVRDQTVRAISNGSKALKSLLLNGAQLISNSAIEHVVRRHKTTLERLELFGCFHLNSRIFTTLGECRGLRALAFGFLHHLSANGLLELFSKLPRLASVDLRGTRKLVTDATLSRLAKECPLLEEVVLANLTSLTGEEGVIRMLHQLPRLRVLDLCGLVVVGDDTVRALATSCPLLEELDISATSVTEIGLKYLSEAPATSLKSLRIDHKPDITTEAIETLIKSCPKLTRVTLYGFHWIKSWDFLFNHRSNLVISTERKRFIRPSSK</sequence>
<dbReference type="GO" id="GO:0019005">
    <property type="term" value="C:SCF ubiquitin ligase complex"/>
    <property type="evidence" value="ECO:0007669"/>
    <property type="project" value="TreeGrafter"/>
</dbReference>
<dbReference type="Pfam" id="PF00646">
    <property type="entry name" value="F-box"/>
    <property type="match status" value="1"/>
</dbReference>
<dbReference type="EMBL" id="CABIJS010000255">
    <property type="protein sequence ID" value="VUZ47641.1"/>
    <property type="molecule type" value="Genomic_DNA"/>
</dbReference>
<keyword evidence="1" id="KW-0833">Ubl conjugation pathway</keyword>
<dbReference type="SUPFAM" id="SSF81383">
    <property type="entry name" value="F-box domain"/>
    <property type="match status" value="1"/>
</dbReference>
<dbReference type="AlphaFoldDB" id="A0A564YK43"/>
<keyword evidence="5" id="KW-1185">Reference proteome</keyword>
<dbReference type="SUPFAM" id="SSF52047">
    <property type="entry name" value="RNI-like"/>
    <property type="match status" value="1"/>
</dbReference>
<dbReference type="SMART" id="SM00367">
    <property type="entry name" value="LRR_CC"/>
    <property type="match status" value="8"/>
</dbReference>
<dbReference type="PANTHER" id="PTHR13318:SF235">
    <property type="entry name" value="F-BOX DOMAIN-CONTAINING PROTEIN"/>
    <property type="match status" value="1"/>
</dbReference>
<name>A0A564YK43_HYMDI</name>
<dbReference type="InterPro" id="IPR001810">
    <property type="entry name" value="F-box_dom"/>
</dbReference>